<keyword evidence="4 6" id="KW-1133">Transmembrane helix</keyword>
<gene>
    <name evidence="7" type="ORF">G7058_09145</name>
</gene>
<reference evidence="7 8" key="1">
    <citation type="journal article" date="2017" name="Int. J. Syst. Evol. Microbiol.">
        <title>Jeotgalibaca porci sp. nov. and Jeotgalibaca arthritidis sp. nov., isolated from pigs, and emended description of the genus Jeotgalibaca.</title>
        <authorList>
            <person name="Zamora L."/>
            <person name="Perez-Sancho M."/>
            <person name="Dominguez L."/>
            <person name="Fernandez-Garayzabal J.F."/>
            <person name="Vela A.I."/>
        </authorList>
    </citation>
    <scope>NUCLEOTIDE SEQUENCE [LARGE SCALE GENOMIC DNA]</scope>
    <source>
        <strain evidence="7 8">CCUG 69148</strain>
    </source>
</reference>
<keyword evidence="5 6" id="KW-0472">Membrane</keyword>
<keyword evidence="8" id="KW-1185">Reference proteome</keyword>
<evidence type="ECO:0000256" key="2">
    <source>
        <dbReference type="ARBA" id="ARBA00009773"/>
    </source>
</evidence>
<dbReference type="Proteomes" id="UP000501830">
    <property type="component" value="Chromosome"/>
</dbReference>
<dbReference type="PANTHER" id="PTHR21716:SF68">
    <property type="entry name" value="TRANSPORT PROTEIN YTVI-RELATED"/>
    <property type="match status" value="1"/>
</dbReference>
<comment type="subcellular location">
    <subcellularLocation>
        <location evidence="1">Membrane</location>
        <topology evidence="1">Multi-pass membrane protein</topology>
    </subcellularLocation>
</comment>
<evidence type="ECO:0000256" key="4">
    <source>
        <dbReference type="ARBA" id="ARBA00022989"/>
    </source>
</evidence>
<dbReference type="GO" id="GO:0055085">
    <property type="term" value="P:transmembrane transport"/>
    <property type="evidence" value="ECO:0007669"/>
    <property type="project" value="TreeGrafter"/>
</dbReference>
<feature type="transmembrane region" description="Helical" evidence="6">
    <location>
        <begin position="105"/>
        <end position="126"/>
    </location>
</feature>
<dbReference type="RefSeq" id="WP_166063250.1">
    <property type="nucleotide sequence ID" value="NZ_JBGXPE010000170.1"/>
</dbReference>
<evidence type="ECO:0000256" key="6">
    <source>
        <dbReference type="SAM" id="Phobius"/>
    </source>
</evidence>
<evidence type="ECO:0000256" key="3">
    <source>
        <dbReference type="ARBA" id="ARBA00022692"/>
    </source>
</evidence>
<dbReference type="GO" id="GO:0016020">
    <property type="term" value="C:membrane"/>
    <property type="evidence" value="ECO:0007669"/>
    <property type="project" value="UniProtKB-SubCell"/>
</dbReference>
<dbReference type="Pfam" id="PF01594">
    <property type="entry name" value="AI-2E_transport"/>
    <property type="match status" value="1"/>
</dbReference>
<sequence length="187" mass="21221">MNESFSRLIFLFDIHCIIEEQERWLAMNKFNYYLHEISKSVSTGIIGYLKATLKLSLLGFIILSVGLWFFHVKWWFVIAFLIAVVDMLPVVGSGIVMIPWALIQLLLGNTTIAWQLGVLYIILVVVRQIAEPIFTGKAIGVRPLYTFLASIVCIMIFGPIGAVLGAIVTIILKSLFEVRRYQDRNVL</sequence>
<name>A0A6G7WIX3_9LACT</name>
<dbReference type="EMBL" id="CP049889">
    <property type="protein sequence ID" value="QIK52186.1"/>
    <property type="molecule type" value="Genomic_DNA"/>
</dbReference>
<evidence type="ECO:0000313" key="7">
    <source>
        <dbReference type="EMBL" id="QIK52186.1"/>
    </source>
</evidence>
<evidence type="ECO:0000256" key="1">
    <source>
        <dbReference type="ARBA" id="ARBA00004141"/>
    </source>
</evidence>
<protein>
    <submittedName>
        <fullName evidence="7">AI-2E family transporter</fullName>
    </submittedName>
</protein>
<accession>A0A6G7WIX3</accession>
<evidence type="ECO:0000313" key="8">
    <source>
        <dbReference type="Proteomes" id="UP000501830"/>
    </source>
</evidence>
<keyword evidence="3 6" id="KW-0812">Transmembrane</keyword>
<dbReference type="PANTHER" id="PTHR21716">
    <property type="entry name" value="TRANSMEMBRANE PROTEIN"/>
    <property type="match status" value="1"/>
</dbReference>
<feature type="transmembrane region" description="Helical" evidence="6">
    <location>
        <begin position="76"/>
        <end position="98"/>
    </location>
</feature>
<comment type="similarity">
    <text evidence="2">Belongs to the autoinducer-2 exporter (AI-2E) (TC 2.A.86) family.</text>
</comment>
<dbReference type="KEGG" id="jpo:G7058_09145"/>
<dbReference type="AlphaFoldDB" id="A0A6G7WIX3"/>
<feature type="transmembrane region" description="Helical" evidence="6">
    <location>
        <begin position="51"/>
        <end position="70"/>
    </location>
</feature>
<feature type="transmembrane region" description="Helical" evidence="6">
    <location>
        <begin position="146"/>
        <end position="172"/>
    </location>
</feature>
<proteinExistence type="inferred from homology"/>
<dbReference type="InterPro" id="IPR002549">
    <property type="entry name" value="AI-2E-like"/>
</dbReference>
<evidence type="ECO:0000256" key="5">
    <source>
        <dbReference type="ARBA" id="ARBA00023136"/>
    </source>
</evidence>
<organism evidence="7 8">
    <name type="scientific">Jeotgalibaca porci</name>
    <dbReference type="NCBI Taxonomy" id="1868793"/>
    <lineage>
        <taxon>Bacteria</taxon>
        <taxon>Bacillati</taxon>
        <taxon>Bacillota</taxon>
        <taxon>Bacilli</taxon>
        <taxon>Lactobacillales</taxon>
        <taxon>Carnobacteriaceae</taxon>
        <taxon>Jeotgalibaca</taxon>
    </lineage>
</organism>